<dbReference type="Gene3D" id="1.10.150.130">
    <property type="match status" value="1"/>
</dbReference>
<evidence type="ECO:0000259" key="10">
    <source>
        <dbReference type="PROSITE" id="PS51898"/>
    </source>
</evidence>
<accession>A0A8S5THM8</accession>
<dbReference type="EMBL" id="BK032828">
    <property type="protein sequence ID" value="DAF62774.1"/>
    <property type="molecule type" value="Genomic_DNA"/>
</dbReference>
<evidence type="ECO:0000256" key="6">
    <source>
        <dbReference type="ARBA" id="ARBA00023125"/>
    </source>
</evidence>
<keyword evidence="5" id="KW-0229">DNA integration</keyword>
<dbReference type="GO" id="GO:0016787">
    <property type="term" value="F:hydrolase activity"/>
    <property type="evidence" value="ECO:0007669"/>
    <property type="project" value="UniProtKB-KW"/>
</dbReference>
<comment type="similarity">
    <text evidence="1">Belongs to the 'phage' integrase family.</text>
</comment>
<sequence length="355" mass="41882">MKQAIRNLPVRMRQKKTSSGKVYFYYDTCAKPRKWLPLGSDFFEALRKYADYEQEYSQELTARIEREATFRVVAERYVRTVLPTLSPRTQSDYLYQLKFLYEYFDGDNPAPINQILSVDIYEYLEWRQAAKIRANREIALFSVIFNWARKWGYTNNENPCRGVNKYQETGRHVYITDEQYWRLYECAERHLQLLMLVAYFIGQRVADCLKIRTTDIKDGELWIEQNKVQTKVRIKLTGELAEVLDLILRERGEQKHDYLFVSLGRQRHRGQPMTYAMLRGAMDRAREKAGIEKAAFQFRDLRAKAATDTDDAVGIEAARVLLGHTTQNMTKRYIRNRKGHLSEPAVKLNKNRQAT</sequence>
<dbReference type="InterPro" id="IPR044068">
    <property type="entry name" value="CB"/>
</dbReference>
<dbReference type="InterPro" id="IPR013762">
    <property type="entry name" value="Integrase-like_cat_sf"/>
</dbReference>
<evidence type="ECO:0000256" key="3">
    <source>
        <dbReference type="ARBA" id="ARBA00022679"/>
    </source>
</evidence>
<evidence type="ECO:0000259" key="11">
    <source>
        <dbReference type="PROSITE" id="PS51900"/>
    </source>
</evidence>
<keyword evidence="6 9" id="KW-0238">DNA-binding</keyword>
<keyword evidence="7" id="KW-0233">DNA recombination</keyword>
<evidence type="ECO:0000313" key="12">
    <source>
        <dbReference type="EMBL" id="DAF62774.1"/>
    </source>
</evidence>
<dbReference type="Gene3D" id="1.10.443.10">
    <property type="entry name" value="Intergrase catalytic core"/>
    <property type="match status" value="1"/>
</dbReference>
<evidence type="ECO:0000256" key="9">
    <source>
        <dbReference type="PROSITE-ProRule" id="PRU01248"/>
    </source>
</evidence>
<feature type="domain" description="Tyr recombinase" evidence="10">
    <location>
        <begin position="170"/>
        <end position="346"/>
    </location>
</feature>
<dbReference type="InterPro" id="IPR010998">
    <property type="entry name" value="Integrase_recombinase_N"/>
</dbReference>
<keyword evidence="4" id="KW-0378">Hydrolase</keyword>
<evidence type="ECO:0000256" key="4">
    <source>
        <dbReference type="ARBA" id="ARBA00022801"/>
    </source>
</evidence>
<dbReference type="SUPFAM" id="SSF56349">
    <property type="entry name" value="DNA breaking-rejoining enzymes"/>
    <property type="match status" value="1"/>
</dbReference>
<dbReference type="GO" id="GO:0015074">
    <property type="term" value="P:DNA integration"/>
    <property type="evidence" value="ECO:0007669"/>
    <property type="project" value="UniProtKB-KW"/>
</dbReference>
<dbReference type="PROSITE" id="PS51898">
    <property type="entry name" value="TYR_RECOMBINASE"/>
    <property type="match status" value="1"/>
</dbReference>
<dbReference type="PANTHER" id="PTHR30349:SF64">
    <property type="entry name" value="PROPHAGE INTEGRASE INTD-RELATED"/>
    <property type="match status" value="1"/>
</dbReference>
<dbReference type="GO" id="GO:0016740">
    <property type="term" value="F:transferase activity"/>
    <property type="evidence" value="ECO:0007669"/>
    <property type="project" value="UniProtKB-KW"/>
</dbReference>
<evidence type="ECO:0000256" key="7">
    <source>
        <dbReference type="ARBA" id="ARBA00023172"/>
    </source>
</evidence>
<dbReference type="GO" id="GO:0075713">
    <property type="term" value="P:establishment of integrated proviral latency"/>
    <property type="evidence" value="ECO:0007669"/>
    <property type="project" value="UniProtKB-KW"/>
</dbReference>
<name>A0A8S5THM8_9CAUD</name>
<dbReference type="InterPro" id="IPR002104">
    <property type="entry name" value="Integrase_catalytic"/>
</dbReference>
<dbReference type="Pfam" id="PF00589">
    <property type="entry name" value="Phage_integrase"/>
    <property type="match status" value="1"/>
</dbReference>
<organism evidence="12">
    <name type="scientific">Myoviridae sp. ctiv53</name>
    <dbReference type="NCBI Taxonomy" id="2827703"/>
    <lineage>
        <taxon>Viruses</taxon>
        <taxon>Duplodnaviria</taxon>
        <taxon>Heunggongvirae</taxon>
        <taxon>Uroviricota</taxon>
        <taxon>Caudoviricetes</taxon>
    </lineage>
</organism>
<evidence type="ECO:0000256" key="1">
    <source>
        <dbReference type="ARBA" id="ARBA00008857"/>
    </source>
</evidence>
<keyword evidence="8" id="KW-1160">Virus entry into host cell</keyword>
<dbReference type="GO" id="GO:0003677">
    <property type="term" value="F:DNA binding"/>
    <property type="evidence" value="ECO:0007669"/>
    <property type="project" value="UniProtKB-UniRule"/>
</dbReference>
<keyword evidence="8" id="KW-1179">Viral genome integration</keyword>
<dbReference type="GO" id="GO:0044826">
    <property type="term" value="P:viral genome integration into host DNA"/>
    <property type="evidence" value="ECO:0007669"/>
    <property type="project" value="UniProtKB-KW"/>
</dbReference>
<dbReference type="InterPro" id="IPR050090">
    <property type="entry name" value="Tyrosine_recombinase_XerCD"/>
</dbReference>
<dbReference type="GO" id="GO:0006310">
    <property type="term" value="P:DNA recombination"/>
    <property type="evidence" value="ECO:0007669"/>
    <property type="project" value="UniProtKB-KW"/>
</dbReference>
<dbReference type="InterPro" id="IPR011010">
    <property type="entry name" value="DNA_brk_join_enz"/>
</dbReference>
<evidence type="ECO:0000256" key="2">
    <source>
        <dbReference type="ARBA" id="ARBA00016082"/>
    </source>
</evidence>
<reference evidence="12" key="1">
    <citation type="journal article" date="2021" name="Proc. Natl. Acad. Sci. U.S.A.">
        <title>A Catalog of Tens of Thousands of Viruses from Human Metagenomes Reveals Hidden Associations with Chronic Diseases.</title>
        <authorList>
            <person name="Tisza M.J."/>
            <person name="Buck C.B."/>
        </authorList>
    </citation>
    <scope>NUCLEOTIDE SEQUENCE</scope>
    <source>
        <strain evidence="12">Ctiv53</strain>
    </source>
</reference>
<dbReference type="PROSITE" id="PS51900">
    <property type="entry name" value="CB"/>
    <property type="match status" value="1"/>
</dbReference>
<feature type="domain" description="Core-binding (CB)" evidence="11">
    <location>
        <begin position="68"/>
        <end position="149"/>
    </location>
</feature>
<proteinExistence type="inferred from homology"/>
<evidence type="ECO:0000256" key="5">
    <source>
        <dbReference type="ARBA" id="ARBA00022908"/>
    </source>
</evidence>
<keyword evidence="3" id="KW-0808">Transferase</keyword>
<evidence type="ECO:0000256" key="8">
    <source>
        <dbReference type="ARBA" id="ARBA00023195"/>
    </source>
</evidence>
<dbReference type="PANTHER" id="PTHR30349">
    <property type="entry name" value="PHAGE INTEGRASE-RELATED"/>
    <property type="match status" value="1"/>
</dbReference>
<protein>
    <recommendedName>
        <fullName evidence="2">Integrase</fullName>
    </recommendedName>
</protein>